<dbReference type="PROSITE" id="PS51257">
    <property type="entry name" value="PROKAR_LIPOPROTEIN"/>
    <property type="match status" value="1"/>
</dbReference>
<organism evidence="4 5">
    <name type="scientific">Calothrix parietina FACHB-288</name>
    <dbReference type="NCBI Taxonomy" id="2692896"/>
    <lineage>
        <taxon>Bacteria</taxon>
        <taxon>Bacillati</taxon>
        <taxon>Cyanobacteriota</taxon>
        <taxon>Cyanophyceae</taxon>
        <taxon>Nostocales</taxon>
        <taxon>Calotrichaceae</taxon>
        <taxon>Calothrix</taxon>
    </lineage>
</organism>
<dbReference type="InterPro" id="IPR019545">
    <property type="entry name" value="DM13_domain"/>
</dbReference>
<protein>
    <submittedName>
        <fullName evidence="4">DM13 domain-containing protein</fullName>
    </submittedName>
</protein>
<evidence type="ECO:0000313" key="5">
    <source>
        <dbReference type="Proteomes" id="UP000658514"/>
    </source>
</evidence>
<feature type="compositionally biased region" description="Low complexity" evidence="1">
    <location>
        <begin position="24"/>
        <end position="40"/>
    </location>
</feature>
<feature type="chain" id="PRO_5045637187" evidence="2">
    <location>
        <begin position="21"/>
        <end position="155"/>
    </location>
</feature>
<sequence length="155" mass="16795">MKFKHLAIVGMIAVITVGCANESNTPNTKQTETPTTPKSTIVSSGGGAGAFKAGEHPTQGRVQVISEQGKRYLEFDKDFKTDKGPDLYVILHRSDAPPQSGIKEKDYVSVAQLQKISGTQRYAVPETVNLAEFKSVAIWCRKFNATFGYAPLASS</sequence>
<dbReference type="Pfam" id="PF10517">
    <property type="entry name" value="DM13"/>
    <property type="match status" value="1"/>
</dbReference>
<keyword evidence="5" id="KW-1185">Reference proteome</keyword>
<evidence type="ECO:0000256" key="1">
    <source>
        <dbReference type="SAM" id="MobiDB-lite"/>
    </source>
</evidence>
<feature type="signal peptide" evidence="2">
    <location>
        <begin position="1"/>
        <end position="20"/>
    </location>
</feature>
<name>A0ABR8A7K6_9CYAN</name>
<evidence type="ECO:0000313" key="4">
    <source>
        <dbReference type="EMBL" id="MBD2195980.1"/>
    </source>
</evidence>
<accession>A0ABR8A7K6</accession>
<dbReference type="Proteomes" id="UP000658514">
    <property type="component" value="Unassembled WGS sequence"/>
</dbReference>
<reference evidence="4 5" key="1">
    <citation type="journal article" date="2020" name="ISME J.">
        <title>Comparative genomics reveals insights into cyanobacterial evolution and habitat adaptation.</title>
        <authorList>
            <person name="Chen M.Y."/>
            <person name="Teng W.K."/>
            <person name="Zhao L."/>
            <person name="Hu C.X."/>
            <person name="Zhou Y.K."/>
            <person name="Han B.P."/>
            <person name="Song L.R."/>
            <person name="Shu W.S."/>
        </authorList>
    </citation>
    <scope>NUCLEOTIDE SEQUENCE [LARGE SCALE GENOMIC DNA]</scope>
    <source>
        <strain evidence="4 5">FACHB-288</strain>
    </source>
</reference>
<comment type="caution">
    <text evidence="4">The sequence shown here is derived from an EMBL/GenBank/DDBJ whole genome shotgun (WGS) entry which is preliminary data.</text>
</comment>
<dbReference type="EMBL" id="JACJQH010000014">
    <property type="protein sequence ID" value="MBD2195980.1"/>
    <property type="molecule type" value="Genomic_DNA"/>
</dbReference>
<dbReference type="PROSITE" id="PS51549">
    <property type="entry name" value="DM13"/>
    <property type="match status" value="1"/>
</dbReference>
<evidence type="ECO:0000259" key="3">
    <source>
        <dbReference type="PROSITE" id="PS51549"/>
    </source>
</evidence>
<proteinExistence type="predicted"/>
<feature type="domain" description="DM13" evidence="3">
    <location>
        <begin position="45"/>
        <end position="153"/>
    </location>
</feature>
<gene>
    <name evidence="4" type="ORF">H6G24_10805</name>
</gene>
<keyword evidence="2" id="KW-0732">Signal</keyword>
<evidence type="ECO:0000256" key="2">
    <source>
        <dbReference type="SAM" id="SignalP"/>
    </source>
</evidence>
<feature type="region of interest" description="Disordered" evidence="1">
    <location>
        <begin position="21"/>
        <end position="42"/>
    </location>
</feature>
<dbReference type="RefSeq" id="WP_190540452.1">
    <property type="nucleotide sequence ID" value="NZ_CAWPNO010000045.1"/>
</dbReference>